<name>A0A370R403_9GAMM</name>
<dbReference type="OrthoDB" id="511700at2"/>
<dbReference type="Pfam" id="PF00345">
    <property type="entry name" value="PapD_N"/>
    <property type="match status" value="1"/>
</dbReference>
<evidence type="ECO:0000259" key="2">
    <source>
        <dbReference type="Pfam" id="PF00345"/>
    </source>
</evidence>
<feature type="chain" id="PRO_5016884446" evidence="1">
    <location>
        <begin position="27"/>
        <end position="244"/>
    </location>
</feature>
<dbReference type="GO" id="GO:0030288">
    <property type="term" value="C:outer membrane-bounded periplasmic space"/>
    <property type="evidence" value="ECO:0007669"/>
    <property type="project" value="InterPro"/>
</dbReference>
<accession>A0A370R403</accession>
<dbReference type="SUPFAM" id="SSF49354">
    <property type="entry name" value="PapD-like"/>
    <property type="match status" value="1"/>
</dbReference>
<dbReference type="InterPro" id="IPR008962">
    <property type="entry name" value="PapD-like_sf"/>
</dbReference>
<gene>
    <name evidence="3" type="ORF">C8D90_101611</name>
</gene>
<keyword evidence="4" id="KW-1185">Reference proteome</keyword>
<sequence length="244" mass="26413">MIATFLRTVSCGILGLTLAFSPDVRAAGNILLWPIDPVVTADNSATELWIENNGSGPVTMQVRVIGWQQIDGRESYQPRQQDVVASPPIVRIEAGKKQLIRLIRQITPTPGKELAYRVLIDEIPQAGTGTGVKLQMRYSVPLFVYGAGAKPATATPPTAGHALLSWRHTTLNGQPAIKIVNQGQLHARLSNVSLDGRPLTPGLLGYVLANSSQIWPLPSALQHSQNIQARINSDNAPWQATAQR</sequence>
<dbReference type="Proteomes" id="UP000254848">
    <property type="component" value="Unassembled WGS sequence"/>
</dbReference>
<organism evidence="3 4">
    <name type="scientific">Enterobacillus tribolii</name>
    <dbReference type="NCBI Taxonomy" id="1487935"/>
    <lineage>
        <taxon>Bacteria</taxon>
        <taxon>Pseudomonadati</taxon>
        <taxon>Pseudomonadota</taxon>
        <taxon>Gammaproteobacteria</taxon>
        <taxon>Enterobacterales</taxon>
        <taxon>Hafniaceae</taxon>
        <taxon>Enterobacillus</taxon>
    </lineage>
</organism>
<dbReference type="RefSeq" id="WP_115456909.1">
    <property type="nucleotide sequence ID" value="NZ_QRAP01000001.1"/>
</dbReference>
<dbReference type="AlphaFoldDB" id="A0A370R403"/>
<dbReference type="EMBL" id="QRAP01000001">
    <property type="protein sequence ID" value="RDK97166.1"/>
    <property type="molecule type" value="Genomic_DNA"/>
</dbReference>
<protein>
    <submittedName>
        <fullName evidence="3">Fimbrial chaperone protein</fullName>
    </submittedName>
</protein>
<keyword evidence="1" id="KW-0732">Signal</keyword>
<dbReference type="InterPro" id="IPR013783">
    <property type="entry name" value="Ig-like_fold"/>
</dbReference>
<proteinExistence type="predicted"/>
<reference evidence="3 4" key="1">
    <citation type="submission" date="2018-07" db="EMBL/GenBank/DDBJ databases">
        <title>Genomic Encyclopedia of Type Strains, Phase IV (KMG-IV): sequencing the most valuable type-strain genomes for metagenomic binning, comparative biology and taxonomic classification.</title>
        <authorList>
            <person name="Goeker M."/>
        </authorList>
    </citation>
    <scope>NUCLEOTIDE SEQUENCE [LARGE SCALE GENOMIC DNA]</scope>
    <source>
        <strain evidence="3 4">DSM 103736</strain>
    </source>
</reference>
<evidence type="ECO:0000256" key="1">
    <source>
        <dbReference type="SAM" id="SignalP"/>
    </source>
</evidence>
<evidence type="ECO:0000313" key="3">
    <source>
        <dbReference type="EMBL" id="RDK97166.1"/>
    </source>
</evidence>
<feature type="domain" description="Pili assembly chaperone N-terminal" evidence="2">
    <location>
        <begin position="39"/>
        <end position="144"/>
    </location>
</feature>
<dbReference type="PANTHER" id="PTHR30251:SF4">
    <property type="entry name" value="SLR1668 PROTEIN"/>
    <property type="match status" value="1"/>
</dbReference>
<feature type="signal peptide" evidence="1">
    <location>
        <begin position="1"/>
        <end position="26"/>
    </location>
</feature>
<comment type="caution">
    <text evidence="3">The sequence shown here is derived from an EMBL/GenBank/DDBJ whole genome shotgun (WGS) entry which is preliminary data.</text>
</comment>
<dbReference type="InterPro" id="IPR050643">
    <property type="entry name" value="Periplasmic_pilus_chap"/>
</dbReference>
<dbReference type="Gene3D" id="2.60.40.10">
    <property type="entry name" value="Immunoglobulins"/>
    <property type="match status" value="1"/>
</dbReference>
<evidence type="ECO:0000313" key="4">
    <source>
        <dbReference type="Proteomes" id="UP000254848"/>
    </source>
</evidence>
<dbReference type="GO" id="GO:0071555">
    <property type="term" value="P:cell wall organization"/>
    <property type="evidence" value="ECO:0007669"/>
    <property type="project" value="InterPro"/>
</dbReference>
<dbReference type="InterPro" id="IPR016147">
    <property type="entry name" value="Pili_assmbl_chaperone_N"/>
</dbReference>
<dbReference type="PANTHER" id="PTHR30251">
    <property type="entry name" value="PILUS ASSEMBLY CHAPERONE"/>
    <property type="match status" value="1"/>
</dbReference>